<keyword evidence="2" id="KW-0732">Signal</keyword>
<protein>
    <recommendedName>
        <fullName evidence="7">Lipoprotein</fullName>
    </recommendedName>
</protein>
<dbReference type="PROSITE" id="PS51257">
    <property type="entry name" value="PROKAR_LIPOPROTEIN"/>
    <property type="match status" value="1"/>
</dbReference>
<dbReference type="EMBL" id="VCJR02000004">
    <property type="protein sequence ID" value="NHK29376.1"/>
    <property type="molecule type" value="Genomic_DNA"/>
</dbReference>
<name>A0A8J3ESF0_9PROT</name>
<dbReference type="Proteomes" id="UP000621856">
    <property type="component" value="Unassembled WGS sequence"/>
</dbReference>
<gene>
    <name evidence="4" type="ORF">FF098_015770</name>
    <name evidence="3" type="ORF">GCM10011355_30490</name>
</gene>
<feature type="chain" id="PRO_5035265461" description="Lipoprotein" evidence="2">
    <location>
        <begin position="23"/>
        <end position="216"/>
    </location>
</feature>
<reference evidence="4 6" key="2">
    <citation type="submission" date="2020-02" db="EMBL/GenBank/DDBJ databases">
        <title>Genome sequence of Parvularcula flava strain NH6-79.</title>
        <authorList>
            <person name="Abdul Karim M.H."/>
            <person name="Lam M.Q."/>
            <person name="Chen S.J."/>
            <person name="Yahya A."/>
            <person name="Shahir S."/>
            <person name="Shamsir M.S."/>
            <person name="Chong C.S."/>
        </authorList>
    </citation>
    <scope>NUCLEOTIDE SEQUENCE [LARGE SCALE GENOMIC DNA]</scope>
    <source>
        <strain evidence="4 6">NH6-79</strain>
    </source>
</reference>
<feature type="region of interest" description="Disordered" evidence="1">
    <location>
        <begin position="22"/>
        <end position="42"/>
    </location>
</feature>
<feature type="signal peptide" evidence="2">
    <location>
        <begin position="1"/>
        <end position="22"/>
    </location>
</feature>
<evidence type="ECO:0000313" key="4">
    <source>
        <dbReference type="EMBL" id="NHK29376.1"/>
    </source>
</evidence>
<evidence type="ECO:0008006" key="7">
    <source>
        <dbReference type="Google" id="ProtNLM"/>
    </source>
</evidence>
<evidence type="ECO:0000256" key="1">
    <source>
        <dbReference type="SAM" id="MobiDB-lite"/>
    </source>
</evidence>
<comment type="caution">
    <text evidence="3">The sequence shown here is derived from an EMBL/GenBank/DDBJ whole genome shotgun (WGS) entry which is preliminary data.</text>
</comment>
<evidence type="ECO:0000313" key="3">
    <source>
        <dbReference type="EMBL" id="GGI00966.1"/>
    </source>
</evidence>
<reference evidence="3" key="1">
    <citation type="journal article" date="2014" name="Int. J. Syst. Evol. Microbiol.">
        <title>Complete genome sequence of Corynebacterium casei LMG S-19264T (=DSM 44701T), isolated from a smear-ripened cheese.</title>
        <authorList>
            <consortium name="US DOE Joint Genome Institute (JGI-PGF)"/>
            <person name="Walter F."/>
            <person name="Albersmeier A."/>
            <person name="Kalinowski J."/>
            <person name="Ruckert C."/>
        </authorList>
    </citation>
    <scope>NUCLEOTIDE SEQUENCE</scope>
    <source>
        <strain evidence="3">CGMCC 1.14984</strain>
    </source>
</reference>
<dbReference type="RefSeq" id="WP_155142345.1">
    <property type="nucleotide sequence ID" value="NZ_BMGZ01000004.1"/>
</dbReference>
<keyword evidence="6" id="KW-1185">Reference proteome</keyword>
<evidence type="ECO:0000313" key="6">
    <source>
        <dbReference type="Proteomes" id="UP000818603"/>
    </source>
</evidence>
<evidence type="ECO:0000256" key="2">
    <source>
        <dbReference type="SAM" id="SignalP"/>
    </source>
</evidence>
<sequence>MNKLLLASLSLSALLAACGEDAATPATPEGTAPEEMTAEETDEAIEELEDDMASLPVRAEGEDLAGADCGPATAEGYCGVRFGMSADEARAAYPGGLVGGPDEDPYGNPECFYLNVAPESYEIGFMVEGGNVMRLDVRAPGVATEAGAMVGMTVDEVVALYPDAELMQNPYTDEDDIHVDFGDGAKVIFEQEFGEGTIGRYRIGLTPPVDYIEGCS</sequence>
<feature type="compositionally biased region" description="Low complexity" evidence="1">
    <location>
        <begin position="22"/>
        <end position="35"/>
    </location>
</feature>
<dbReference type="EMBL" id="BMGZ01000004">
    <property type="protein sequence ID" value="GGI00966.1"/>
    <property type="molecule type" value="Genomic_DNA"/>
</dbReference>
<accession>A0A8J3ESF0</accession>
<dbReference type="Proteomes" id="UP000818603">
    <property type="component" value="Unassembled WGS sequence"/>
</dbReference>
<reference evidence="3" key="3">
    <citation type="submission" date="2020-09" db="EMBL/GenBank/DDBJ databases">
        <authorList>
            <person name="Sun Q."/>
            <person name="Zhou Y."/>
        </authorList>
    </citation>
    <scope>NUCLEOTIDE SEQUENCE</scope>
    <source>
        <strain evidence="3">CGMCC 1.14984</strain>
    </source>
</reference>
<organism evidence="3 5">
    <name type="scientific">Aquisalinus luteolus</name>
    <dbReference type="NCBI Taxonomy" id="1566827"/>
    <lineage>
        <taxon>Bacteria</taxon>
        <taxon>Pseudomonadati</taxon>
        <taxon>Pseudomonadota</taxon>
        <taxon>Alphaproteobacteria</taxon>
        <taxon>Parvularculales</taxon>
        <taxon>Parvularculaceae</taxon>
        <taxon>Aquisalinus</taxon>
    </lineage>
</organism>
<proteinExistence type="predicted"/>
<evidence type="ECO:0000313" key="5">
    <source>
        <dbReference type="Proteomes" id="UP000621856"/>
    </source>
</evidence>
<dbReference type="AlphaFoldDB" id="A0A8J3ESF0"/>